<dbReference type="AlphaFoldDB" id="A0A8X6KKA4"/>
<sequence>MDLQRILGDMIPKVRLLFEQSPLHGPLMDCTLITFKVWSQLSNGVAHNEGMFDHEENFFAARCVPRELTKNTEMASVCICWNTPGEISHLCSVLSLLMRRGRTSL</sequence>
<organism evidence="1 2">
    <name type="scientific">Trichonephila clavata</name>
    <name type="common">Joro spider</name>
    <name type="synonym">Nephila clavata</name>
    <dbReference type="NCBI Taxonomy" id="2740835"/>
    <lineage>
        <taxon>Eukaryota</taxon>
        <taxon>Metazoa</taxon>
        <taxon>Ecdysozoa</taxon>
        <taxon>Arthropoda</taxon>
        <taxon>Chelicerata</taxon>
        <taxon>Arachnida</taxon>
        <taxon>Araneae</taxon>
        <taxon>Araneomorphae</taxon>
        <taxon>Entelegynae</taxon>
        <taxon>Araneoidea</taxon>
        <taxon>Nephilidae</taxon>
        <taxon>Trichonephila</taxon>
    </lineage>
</organism>
<reference evidence="1" key="1">
    <citation type="submission" date="2020-07" db="EMBL/GenBank/DDBJ databases">
        <title>Multicomponent nature underlies the extraordinary mechanical properties of spider dragline silk.</title>
        <authorList>
            <person name="Kono N."/>
            <person name="Nakamura H."/>
            <person name="Mori M."/>
            <person name="Yoshida Y."/>
            <person name="Ohtoshi R."/>
            <person name="Malay A.D."/>
            <person name="Moran D.A.P."/>
            <person name="Tomita M."/>
            <person name="Numata K."/>
            <person name="Arakawa K."/>
        </authorList>
    </citation>
    <scope>NUCLEOTIDE SEQUENCE</scope>
</reference>
<gene>
    <name evidence="1" type="ORF">TNCT_330941</name>
</gene>
<proteinExistence type="predicted"/>
<keyword evidence="2" id="KW-1185">Reference proteome</keyword>
<dbReference type="EMBL" id="BMAO01001779">
    <property type="protein sequence ID" value="GFQ75796.1"/>
    <property type="molecule type" value="Genomic_DNA"/>
</dbReference>
<name>A0A8X6KKA4_TRICU</name>
<protein>
    <submittedName>
        <fullName evidence="1">Uncharacterized protein</fullName>
    </submittedName>
</protein>
<evidence type="ECO:0000313" key="2">
    <source>
        <dbReference type="Proteomes" id="UP000887116"/>
    </source>
</evidence>
<evidence type="ECO:0000313" key="1">
    <source>
        <dbReference type="EMBL" id="GFQ75796.1"/>
    </source>
</evidence>
<dbReference type="Proteomes" id="UP000887116">
    <property type="component" value="Unassembled WGS sequence"/>
</dbReference>
<comment type="caution">
    <text evidence="1">The sequence shown here is derived from an EMBL/GenBank/DDBJ whole genome shotgun (WGS) entry which is preliminary data.</text>
</comment>
<accession>A0A8X6KKA4</accession>